<dbReference type="PANTHER" id="PTHR37305">
    <property type="entry name" value="INTEGRAL MEMBRANE PROTEIN-RELATED"/>
    <property type="match status" value="1"/>
</dbReference>
<feature type="transmembrane region" description="Helical" evidence="1">
    <location>
        <begin position="90"/>
        <end position="112"/>
    </location>
</feature>
<reference evidence="3" key="1">
    <citation type="submission" date="2015-07" db="EMBL/GenBank/DDBJ databases">
        <title>Complete genome sequence and phylogenetic analysis of Limnochorda pilosa.</title>
        <authorList>
            <person name="Watanabe M."/>
            <person name="Kojima H."/>
            <person name="Fukui M."/>
        </authorList>
    </citation>
    <scope>NUCLEOTIDE SEQUENCE [LARGE SCALE GENOMIC DNA]</scope>
    <source>
        <strain evidence="3">HC45</strain>
    </source>
</reference>
<evidence type="ECO:0000256" key="1">
    <source>
        <dbReference type="SAM" id="Phobius"/>
    </source>
</evidence>
<organism evidence="2 3">
    <name type="scientific">Limnochorda pilosa</name>
    <dbReference type="NCBI Taxonomy" id="1555112"/>
    <lineage>
        <taxon>Bacteria</taxon>
        <taxon>Bacillati</taxon>
        <taxon>Bacillota</taxon>
        <taxon>Limnochordia</taxon>
        <taxon>Limnochordales</taxon>
        <taxon>Limnochordaceae</taxon>
        <taxon>Limnochorda</taxon>
    </lineage>
</organism>
<dbReference type="KEGG" id="lpil:LIP_1036"/>
<feature type="transmembrane region" description="Helical" evidence="1">
    <location>
        <begin position="133"/>
        <end position="154"/>
    </location>
</feature>
<dbReference type="Proteomes" id="UP000065807">
    <property type="component" value="Chromosome"/>
</dbReference>
<gene>
    <name evidence="2" type="ORF">LIP_1036</name>
</gene>
<feature type="transmembrane region" description="Helical" evidence="1">
    <location>
        <begin position="20"/>
        <end position="40"/>
    </location>
</feature>
<dbReference type="PANTHER" id="PTHR37305:SF1">
    <property type="entry name" value="MEMBRANE PROTEIN"/>
    <property type="match status" value="1"/>
</dbReference>
<protein>
    <submittedName>
        <fullName evidence="2">Uncharacterized protein</fullName>
    </submittedName>
</protein>
<evidence type="ECO:0000313" key="3">
    <source>
        <dbReference type="Proteomes" id="UP000065807"/>
    </source>
</evidence>
<dbReference type="RefSeq" id="WP_068135021.1">
    <property type="nucleotide sequence ID" value="NZ_AP014924.1"/>
</dbReference>
<feature type="transmembrane region" description="Helical" evidence="1">
    <location>
        <begin position="287"/>
        <end position="306"/>
    </location>
</feature>
<dbReference type="AlphaFoldDB" id="A0A0K2SIF9"/>
<dbReference type="EMBL" id="AP014924">
    <property type="protein sequence ID" value="BAS26893.1"/>
    <property type="molecule type" value="Genomic_DNA"/>
</dbReference>
<evidence type="ECO:0000313" key="2">
    <source>
        <dbReference type="EMBL" id="BAS26893.1"/>
    </source>
</evidence>
<dbReference type="Pfam" id="PF12679">
    <property type="entry name" value="ABC2_membrane_2"/>
    <property type="match status" value="1"/>
</dbReference>
<dbReference type="GO" id="GO:0005886">
    <property type="term" value="C:plasma membrane"/>
    <property type="evidence" value="ECO:0007669"/>
    <property type="project" value="UniProtKB-SubCell"/>
</dbReference>
<proteinExistence type="predicted"/>
<accession>A0A0K2SIF9</accession>
<dbReference type="GO" id="GO:0140359">
    <property type="term" value="F:ABC-type transporter activity"/>
    <property type="evidence" value="ECO:0007669"/>
    <property type="project" value="InterPro"/>
</dbReference>
<feature type="transmembrane region" description="Helical" evidence="1">
    <location>
        <begin position="201"/>
        <end position="219"/>
    </location>
</feature>
<feature type="transmembrane region" description="Helical" evidence="1">
    <location>
        <begin position="174"/>
        <end position="194"/>
    </location>
</feature>
<keyword evidence="1" id="KW-1133">Transmembrane helix</keyword>
<keyword evidence="1" id="KW-0472">Membrane</keyword>
<keyword evidence="3" id="KW-1185">Reference proteome</keyword>
<sequence>METWRRLLYAEAVKLRRLRLIWIALGLLLLFVGLAYYLSYEGYQTILDRMRAEGGPAPGLQAVAARAYFLNLLKQMITLPRAVDVAFSVLQFPGFLMITLVAAAVVGNEFAWGTVQQNLMRGATRPTFLTAKLTAVALVVLLFMAAGLAAGIVAGGITGSAVSGWSWSWATGRFWLDVLGLLGRLALINGVYAAMAVMLSILFRSTAIGVGATVIYRFFEGVAGLFLGQTSRWIGHVYPYLISSGHLALTADRTVIFMGGGPGGPSSPGGPGGPEIAFQKLLPFPDAVWLMTGFLALFVAVSYLRFQRQDLL</sequence>
<dbReference type="STRING" id="1555112.LIP_1036"/>
<name>A0A0K2SIF9_LIMPI</name>
<reference evidence="3" key="2">
    <citation type="journal article" date="2016" name="Int. J. Syst. Evol. Microbiol.">
        <title>Complete genome sequence and cell structure of Limnochorda pilosa, a Gram-negative spore-former within the phylum Firmicutes.</title>
        <authorList>
            <person name="Watanabe M."/>
            <person name="Kojima H."/>
            <person name="Fukui M."/>
        </authorList>
    </citation>
    <scope>NUCLEOTIDE SEQUENCE [LARGE SCALE GENOMIC DNA]</scope>
    <source>
        <strain evidence="3">HC45</strain>
    </source>
</reference>
<keyword evidence="1" id="KW-0812">Transmembrane</keyword>